<organism evidence="2 3">
    <name type="scientific">Rhodococcus phage Weasels2</name>
    <dbReference type="NCBI Taxonomy" id="1897437"/>
    <lineage>
        <taxon>Viruses</taxon>
        <taxon>Duplodnaviria</taxon>
        <taxon>Heunggongvirae</taxon>
        <taxon>Uroviricota</taxon>
        <taxon>Caudoviricetes</taxon>
        <taxon>Weaselvirus</taxon>
        <taxon>Weaselvirus weasel</taxon>
    </lineage>
</organism>
<evidence type="ECO:0000313" key="3">
    <source>
        <dbReference type="Proteomes" id="UP000224902"/>
    </source>
</evidence>
<reference evidence="3" key="1">
    <citation type="submission" date="2016-08" db="EMBL/GenBank/DDBJ databases">
        <authorList>
            <person name="Seilhamer J.J."/>
        </authorList>
    </citation>
    <scope>NUCLEOTIDE SEQUENCE [LARGE SCALE GENOMIC DNA]</scope>
</reference>
<proteinExistence type="predicted"/>
<dbReference type="EMBL" id="KX774321">
    <property type="protein sequence ID" value="AOZ63779.1"/>
    <property type="molecule type" value="Genomic_DNA"/>
</dbReference>
<name>A0A1I9SAH3_9CAUD</name>
<keyword evidence="3" id="KW-1185">Reference proteome</keyword>
<evidence type="ECO:0000256" key="1">
    <source>
        <dbReference type="SAM" id="Coils"/>
    </source>
</evidence>
<keyword evidence="1" id="KW-0175">Coiled coil</keyword>
<evidence type="ECO:0000313" key="2">
    <source>
        <dbReference type="EMBL" id="AOZ63779.1"/>
    </source>
</evidence>
<gene>
    <name evidence="2" type="ORF">SEA_WEASELS2_201</name>
</gene>
<accession>A0A1I9SAH3</accession>
<dbReference type="Proteomes" id="UP000224902">
    <property type="component" value="Segment"/>
</dbReference>
<sequence length="155" mass="18521">MSEFEDKINEFNEYQLSNLASAFRLMPDYYGVELNLIKMRQDFLAEEAVERRKRMMERIKEEQEQKRLAKEKAEEAWLEDPENQATIRGWKALKAITPNLDGVDNFHQLPPALQYRYDAFRRAVENKPQLPEVKSHKQLYGNGEYTRIRPEHDPY</sequence>
<feature type="coiled-coil region" evidence="1">
    <location>
        <begin position="45"/>
        <end position="76"/>
    </location>
</feature>
<protein>
    <submittedName>
        <fullName evidence="2">Uncharacterized protein</fullName>
    </submittedName>
</protein>